<feature type="domain" description="BTB" evidence="3">
    <location>
        <begin position="303"/>
        <end position="369"/>
    </location>
</feature>
<dbReference type="CDD" id="cd18186">
    <property type="entry name" value="BTB_POZ_ZBTB_KLHL-like"/>
    <property type="match status" value="1"/>
</dbReference>
<dbReference type="AlphaFoldDB" id="A0A9Q0L5Y6"/>
<dbReference type="PROSITE" id="PS50097">
    <property type="entry name" value="BTB"/>
    <property type="match status" value="1"/>
</dbReference>
<dbReference type="SUPFAM" id="SSF54695">
    <property type="entry name" value="POZ domain"/>
    <property type="match status" value="1"/>
</dbReference>
<dbReference type="Gene3D" id="3.30.710.10">
    <property type="entry name" value="Potassium Channel Kv1.1, Chain A"/>
    <property type="match status" value="1"/>
</dbReference>
<keyword evidence="2" id="KW-0342">GTP-binding</keyword>
<dbReference type="InterPro" id="IPR001806">
    <property type="entry name" value="Small_GTPase"/>
</dbReference>
<dbReference type="GO" id="GO:0005525">
    <property type="term" value="F:GTP binding"/>
    <property type="evidence" value="ECO:0007669"/>
    <property type="project" value="UniProtKB-KW"/>
</dbReference>
<dbReference type="SMART" id="SM00174">
    <property type="entry name" value="RHO"/>
    <property type="match status" value="1"/>
</dbReference>
<dbReference type="GO" id="GO:0007165">
    <property type="term" value="P:signal transduction"/>
    <property type="evidence" value="ECO:0007669"/>
    <property type="project" value="InterPro"/>
</dbReference>
<keyword evidence="1" id="KW-0547">Nucleotide-binding</keyword>
<dbReference type="Proteomes" id="UP001149090">
    <property type="component" value="Unassembled WGS sequence"/>
</dbReference>
<dbReference type="SMART" id="SM00175">
    <property type="entry name" value="RAB"/>
    <property type="match status" value="1"/>
</dbReference>
<organism evidence="4 5">
    <name type="scientific">Anaeramoeba ignava</name>
    <name type="common">Anaerobic marine amoeba</name>
    <dbReference type="NCBI Taxonomy" id="1746090"/>
    <lineage>
        <taxon>Eukaryota</taxon>
        <taxon>Metamonada</taxon>
        <taxon>Anaeramoebidae</taxon>
        <taxon>Anaeramoeba</taxon>
    </lineage>
</organism>
<sequence length="414" mass="48651">MNSEDEDKEDEQEKKVSIGIFGSGGAGRDSIALRFHQNKYQEDYVPVIEDVFEKKMIIKGEEIKVETTVTAGQEEFSAFWPLVARQSNCLFLVYSIEFGHTFDSIPTFYKDLQGYFKTFEEFDSIPKFLIANKIDLENERKITFQQGKDLANKYGMYFMEVSSKTGQNIQALFEKAISKVLKRRNYLFKFLATFQKEMLQFLERKEFCDFSFIFSNPNIEPIPLHSSILKYRIGEDFEMKLDKLKNEERKDILSFLSLLYSGLEKFNIPKNQELSKESGIEIKIGREKLIEDMKKLNLDEESKDFSIIVDEKEIKVHKIILALRSEVYREMFNQVKDDSGKVKDYTNSKFKTFQILIQFFYTDTIEENISLENIQGLKQAQDFYQLHPKSSLSPQLEYFEGKKKKKKKDKCSIF</sequence>
<reference evidence="4" key="1">
    <citation type="submission" date="2022-10" db="EMBL/GenBank/DDBJ databases">
        <title>Novel sulphate-reducing endosymbionts in the free-living metamonad Anaeramoeba.</title>
        <authorList>
            <person name="Jerlstrom-Hultqvist J."/>
            <person name="Cepicka I."/>
            <person name="Gallot-Lavallee L."/>
            <person name="Salas-Leiva D."/>
            <person name="Curtis B.A."/>
            <person name="Zahonova K."/>
            <person name="Pipaliya S."/>
            <person name="Dacks J."/>
            <person name="Roger A.J."/>
        </authorList>
    </citation>
    <scope>NUCLEOTIDE SEQUENCE</scope>
    <source>
        <strain evidence="4">BMAN</strain>
    </source>
</reference>
<dbReference type="SMART" id="SM00173">
    <property type="entry name" value="RAS"/>
    <property type="match status" value="1"/>
</dbReference>
<accession>A0A9Q0L5Y6</accession>
<dbReference type="SUPFAM" id="SSF52540">
    <property type="entry name" value="P-loop containing nucleoside triphosphate hydrolases"/>
    <property type="match status" value="1"/>
</dbReference>
<evidence type="ECO:0000313" key="5">
    <source>
        <dbReference type="Proteomes" id="UP001149090"/>
    </source>
</evidence>
<protein>
    <submittedName>
        <fullName evidence="4">Ras-like protein rasu-related</fullName>
    </submittedName>
</protein>
<dbReference type="InterPro" id="IPR011333">
    <property type="entry name" value="SKP1/BTB/POZ_sf"/>
</dbReference>
<dbReference type="EMBL" id="JAPDFW010000136">
    <property type="protein sequence ID" value="KAJ5066801.1"/>
    <property type="molecule type" value="Genomic_DNA"/>
</dbReference>
<proteinExistence type="predicted"/>
<dbReference type="OrthoDB" id="6359816at2759"/>
<dbReference type="Pfam" id="PF00071">
    <property type="entry name" value="Ras"/>
    <property type="match status" value="1"/>
</dbReference>
<name>A0A9Q0L5Y6_ANAIG</name>
<evidence type="ECO:0000256" key="2">
    <source>
        <dbReference type="ARBA" id="ARBA00023134"/>
    </source>
</evidence>
<dbReference type="InterPro" id="IPR020849">
    <property type="entry name" value="Small_GTPase_Ras-type"/>
</dbReference>
<evidence type="ECO:0000313" key="4">
    <source>
        <dbReference type="EMBL" id="KAJ5066801.1"/>
    </source>
</evidence>
<comment type="caution">
    <text evidence="4">The sequence shown here is derived from an EMBL/GenBank/DDBJ whole genome shotgun (WGS) entry which is preliminary data.</text>
</comment>
<dbReference type="Pfam" id="PF00651">
    <property type="entry name" value="BTB"/>
    <property type="match status" value="1"/>
</dbReference>
<evidence type="ECO:0000259" key="3">
    <source>
        <dbReference type="PROSITE" id="PS50097"/>
    </source>
</evidence>
<dbReference type="PRINTS" id="PR00449">
    <property type="entry name" value="RASTRNSFRMNG"/>
</dbReference>
<dbReference type="PANTHER" id="PTHR24070">
    <property type="entry name" value="RAS, DI-RAS, AND RHEB FAMILY MEMBERS OF SMALL GTPASE SUPERFAMILY"/>
    <property type="match status" value="1"/>
</dbReference>
<dbReference type="InterPro" id="IPR005225">
    <property type="entry name" value="Small_GTP-bd"/>
</dbReference>
<dbReference type="Gene3D" id="3.40.50.300">
    <property type="entry name" value="P-loop containing nucleotide triphosphate hydrolases"/>
    <property type="match status" value="1"/>
</dbReference>
<keyword evidence="5" id="KW-1185">Reference proteome</keyword>
<dbReference type="SMART" id="SM00225">
    <property type="entry name" value="BTB"/>
    <property type="match status" value="1"/>
</dbReference>
<dbReference type="PROSITE" id="PS51419">
    <property type="entry name" value="RAB"/>
    <property type="match status" value="1"/>
</dbReference>
<dbReference type="PROSITE" id="PS51421">
    <property type="entry name" value="RAS"/>
    <property type="match status" value="1"/>
</dbReference>
<dbReference type="GO" id="GO:0016020">
    <property type="term" value="C:membrane"/>
    <property type="evidence" value="ECO:0007669"/>
    <property type="project" value="InterPro"/>
</dbReference>
<evidence type="ECO:0000256" key="1">
    <source>
        <dbReference type="ARBA" id="ARBA00022741"/>
    </source>
</evidence>
<dbReference type="NCBIfam" id="TIGR00231">
    <property type="entry name" value="small_GTP"/>
    <property type="match status" value="1"/>
</dbReference>
<dbReference type="GO" id="GO:0003924">
    <property type="term" value="F:GTPase activity"/>
    <property type="evidence" value="ECO:0007669"/>
    <property type="project" value="InterPro"/>
</dbReference>
<dbReference type="InterPro" id="IPR027417">
    <property type="entry name" value="P-loop_NTPase"/>
</dbReference>
<gene>
    <name evidence="4" type="ORF">M0811_03145</name>
</gene>
<dbReference type="InterPro" id="IPR000210">
    <property type="entry name" value="BTB/POZ_dom"/>
</dbReference>